<comment type="caution">
    <text evidence="2">The sequence shown here is derived from an EMBL/GenBank/DDBJ whole genome shotgun (WGS) entry which is preliminary data.</text>
</comment>
<keyword evidence="3" id="KW-1185">Reference proteome</keyword>
<dbReference type="GO" id="GO:0046503">
    <property type="term" value="P:glycerolipid catabolic process"/>
    <property type="evidence" value="ECO:0007669"/>
    <property type="project" value="TreeGrafter"/>
</dbReference>
<proteinExistence type="predicted"/>
<reference evidence="2 3" key="1">
    <citation type="submission" date="2020-07" db="EMBL/GenBank/DDBJ databases">
        <title>Novel species isolated from subtropical streams in China.</title>
        <authorList>
            <person name="Lu H."/>
        </authorList>
    </citation>
    <scope>NUCLEOTIDE SEQUENCE [LARGE SCALE GENOMIC DNA]</scope>
    <source>
        <strain evidence="2 3">LX20W</strain>
    </source>
</reference>
<sequence length="314" mass="33987">MATALANGITIAYETHGDPHDPPVLLVMGLGMQLTSWPLDFVEGLVEQGYYVIRFDNRDSGLSSKLRQHGAPSMLLTWLKTLVRWPVKSPYTLHDMADDARGLLDFLGVPKAHVVGASMGGMIAQIFAACHAERTLSLTSIMSSSGRHGLPGPTPVARKAIMRMPADPRDRAQVVERMVQTLRTIGSPAYPTPEKLLRTKIEQALDRNVCPDGIARQMLAIVACGDRTPLLSSISCPALVIHGAADPLVPLACGEDTAMAIPNASMHVIEGMGHDLPPQLIERLIALIDAHLHGKMEPNVERPSTRRAGSDTHY</sequence>
<name>A0A7W2ETG1_9BURK</name>
<evidence type="ECO:0000313" key="2">
    <source>
        <dbReference type="EMBL" id="MBA5638303.1"/>
    </source>
</evidence>
<protein>
    <submittedName>
        <fullName evidence="2">Alpha/beta hydrolase</fullName>
    </submittedName>
</protein>
<evidence type="ECO:0000313" key="3">
    <source>
        <dbReference type="Proteomes" id="UP000534388"/>
    </source>
</evidence>
<dbReference type="Proteomes" id="UP000534388">
    <property type="component" value="Unassembled WGS sequence"/>
</dbReference>
<dbReference type="PANTHER" id="PTHR43433:SF5">
    <property type="entry name" value="AB HYDROLASE-1 DOMAIN-CONTAINING PROTEIN"/>
    <property type="match status" value="1"/>
</dbReference>
<dbReference type="RefSeq" id="WP_182163746.1">
    <property type="nucleotide sequence ID" value="NZ_JACEZT010000009.1"/>
</dbReference>
<dbReference type="SUPFAM" id="SSF53474">
    <property type="entry name" value="alpha/beta-Hydrolases"/>
    <property type="match status" value="1"/>
</dbReference>
<organism evidence="2 3">
    <name type="scientific">Rugamonas brunnea</name>
    <dbReference type="NCBI Taxonomy" id="2758569"/>
    <lineage>
        <taxon>Bacteria</taxon>
        <taxon>Pseudomonadati</taxon>
        <taxon>Pseudomonadota</taxon>
        <taxon>Betaproteobacteria</taxon>
        <taxon>Burkholderiales</taxon>
        <taxon>Oxalobacteraceae</taxon>
        <taxon>Telluria group</taxon>
        <taxon>Rugamonas</taxon>
    </lineage>
</organism>
<dbReference type="InterPro" id="IPR029058">
    <property type="entry name" value="AB_hydrolase_fold"/>
</dbReference>
<accession>A0A7W2ETG1</accession>
<keyword evidence="2" id="KW-0378">Hydrolase</keyword>
<dbReference type="InterPro" id="IPR050471">
    <property type="entry name" value="AB_hydrolase"/>
</dbReference>
<dbReference type="AlphaFoldDB" id="A0A7W2ETG1"/>
<evidence type="ECO:0000259" key="1">
    <source>
        <dbReference type="Pfam" id="PF00561"/>
    </source>
</evidence>
<dbReference type="PANTHER" id="PTHR43433">
    <property type="entry name" value="HYDROLASE, ALPHA/BETA FOLD FAMILY PROTEIN"/>
    <property type="match status" value="1"/>
</dbReference>
<gene>
    <name evidence="2" type="ORF">H3H37_14690</name>
</gene>
<dbReference type="GO" id="GO:0004806">
    <property type="term" value="F:triacylglycerol lipase activity"/>
    <property type="evidence" value="ECO:0007669"/>
    <property type="project" value="TreeGrafter"/>
</dbReference>
<dbReference type="Gene3D" id="3.40.50.1820">
    <property type="entry name" value="alpha/beta hydrolase"/>
    <property type="match status" value="1"/>
</dbReference>
<dbReference type="EMBL" id="JACEZT010000009">
    <property type="protein sequence ID" value="MBA5638303.1"/>
    <property type="molecule type" value="Genomic_DNA"/>
</dbReference>
<dbReference type="InterPro" id="IPR000073">
    <property type="entry name" value="AB_hydrolase_1"/>
</dbReference>
<dbReference type="Pfam" id="PF00561">
    <property type="entry name" value="Abhydrolase_1"/>
    <property type="match status" value="1"/>
</dbReference>
<feature type="domain" description="AB hydrolase-1" evidence="1">
    <location>
        <begin position="22"/>
        <end position="275"/>
    </location>
</feature>